<dbReference type="PANTHER" id="PTHR12709:SF3">
    <property type="entry name" value="DNA-DIRECTED RNA POLYMERASE V SUBUNIT 7"/>
    <property type="match status" value="1"/>
</dbReference>
<evidence type="ECO:0000313" key="8">
    <source>
        <dbReference type="Proteomes" id="UP000230069"/>
    </source>
</evidence>
<keyword evidence="3 5" id="KW-0240">DNA-directed RNA polymerase</keyword>
<feature type="domain" description="RNA polymerase Rpb7-like N-terminal" evidence="6">
    <location>
        <begin position="9"/>
        <end position="68"/>
    </location>
</feature>
<dbReference type="InParanoid" id="A0A2G5CD60"/>
<dbReference type="SUPFAM" id="SSF88798">
    <property type="entry name" value="N-terminal, heterodimerisation domain of RBP7 (RpoE)"/>
    <property type="match status" value="1"/>
</dbReference>
<dbReference type="InterPro" id="IPR045113">
    <property type="entry name" value="Rpb7-like"/>
</dbReference>
<dbReference type="SUPFAM" id="SSF50249">
    <property type="entry name" value="Nucleic acid-binding proteins"/>
    <property type="match status" value="1"/>
</dbReference>
<dbReference type="GO" id="GO:0003727">
    <property type="term" value="F:single-stranded RNA binding"/>
    <property type="evidence" value="ECO:0007669"/>
    <property type="project" value="TreeGrafter"/>
</dbReference>
<keyword evidence="8" id="KW-1185">Reference proteome</keyword>
<evidence type="ECO:0000259" key="6">
    <source>
        <dbReference type="Pfam" id="PF03876"/>
    </source>
</evidence>
<evidence type="ECO:0000256" key="5">
    <source>
        <dbReference type="RuleBase" id="RU369086"/>
    </source>
</evidence>
<keyword evidence="5" id="KW-0539">Nucleus</keyword>
<proteinExistence type="inferred from homology"/>
<dbReference type="Proteomes" id="UP000230069">
    <property type="component" value="Unassembled WGS sequence"/>
</dbReference>
<evidence type="ECO:0000313" key="7">
    <source>
        <dbReference type="EMBL" id="PIA29218.1"/>
    </source>
</evidence>
<dbReference type="InterPro" id="IPR005576">
    <property type="entry name" value="Rpb7-like_N"/>
</dbReference>
<evidence type="ECO:0000256" key="1">
    <source>
        <dbReference type="ARBA" id="ARBA00004123"/>
    </source>
</evidence>
<dbReference type="CDD" id="cd04329">
    <property type="entry name" value="RNAP_II_Rpb7_N"/>
    <property type="match status" value="1"/>
</dbReference>
<dbReference type="Gene3D" id="3.30.1490.120">
    <property type="entry name" value="RNA polymerase Rpb7-like, N-terminal domain"/>
    <property type="match status" value="1"/>
</dbReference>
<dbReference type="Gene3D" id="2.40.50.140">
    <property type="entry name" value="Nucleic acid-binding proteins"/>
    <property type="match status" value="1"/>
</dbReference>
<dbReference type="FunCoup" id="A0A2G5CD60">
    <property type="interactions" value="218"/>
</dbReference>
<comment type="subcellular location">
    <subcellularLocation>
        <location evidence="1 5">Nucleus</location>
    </subcellularLocation>
</comment>
<dbReference type="GO" id="GO:0006352">
    <property type="term" value="P:DNA-templated transcription initiation"/>
    <property type="evidence" value="ECO:0007669"/>
    <property type="project" value="UniProtKB-UniRule"/>
</dbReference>
<dbReference type="AlphaFoldDB" id="A0A2G5CD60"/>
<dbReference type="OrthoDB" id="1162399at2759"/>
<comment type="function">
    <text evidence="5">DNA-dependent RNA polymerase which catalyzes the transcription of DNA into RNA using the four ribonucleoside triphosphates as substrates.</text>
</comment>
<dbReference type="InterPro" id="IPR012340">
    <property type="entry name" value="NA-bd_OB-fold"/>
</dbReference>
<name>A0A2G5CD60_AQUCA</name>
<evidence type="ECO:0000256" key="3">
    <source>
        <dbReference type="ARBA" id="ARBA00022478"/>
    </source>
</evidence>
<comment type="similarity">
    <text evidence="2">Belongs to the eukaryotic RPB7/RPC8 RNA polymerase subunit family.</text>
</comment>
<dbReference type="GO" id="GO:0003697">
    <property type="term" value="F:single-stranded DNA binding"/>
    <property type="evidence" value="ECO:0007669"/>
    <property type="project" value="TreeGrafter"/>
</dbReference>
<keyword evidence="4 5" id="KW-0804">Transcription</keyword>
<reference evidence="7 8" key="1">
    <citation type="submission" date="2017-09" db="EMBL/GenBank/DDBJ databases">
        <title>WGS assembly of Aquilegia coerulea Goldsmith.</title>
        <authorList>
            <person name="Hodges S."/>
            <person name="Kramer E."/>
            <person name="Nordborg M."/>
            <person name="Tomkins J."/>
            <person name="Borevitz J."/>
            <person name="Derieg N."/>
            <person name="Yan J."/>
            <person name="Mihaltcheva S."/>
            <person name="Hayes R.D."/>
            <person name="Rokhsar D."/>
        </authorList>
    </citation>
    <scope>NUCLEOTIDE SEQUENCE [LARGE SCALE GENOMIC DNA]</scope>
    <source>
        <strain evidence="8">cv. Goldsmith</strain>
    </source>
</reference>
<dbReference type="PANTHER" id="PTHR12709">
    <property type="entry name" value="DNA-DIRECTED RNA POLYMERASE II, III"/>
    <property type="match status" value="1"/>
</dbReference>
<dbReference type="GO" id="GO:0000428">
    <property type="term" value="C:DNA-directed RNA polymerase complex"/>
    <property type="evidence" value="ECO:0007669"/>
    <property type="project" value="UniProtKB-KW"/>
</dbReference>
<dbReference type="FunFam" id="3.30.1490.120:FF:000001">
    <property type="entry name" value="DNA-directed RNA polymerase II subunit RPB7"/>
    <property type="match status" value="1"/>
</dbReference>
<accession>A0A2G5CD60</accession>
<dbReference type="STRING" id="218851.A0A2G5CD60"/>
<sequence length="175" mass="19534">MYLKVELPWNVLIPPENLDAKGLMLQRAIIVRLMDDFAVRKATKDHGYFLALTSLNSIGEGKVRQDSGGVLFPVVFSCITFKPFKGEILKGVVSKVMKQGVFLTCGPVENIYIPALTMPDFQYVQGENPVFMNDSLSKIDSGVTLRFVVMGTKWIESKREFQVLGSLKLDFLGPV</sequence>
<evidence type="ECO:0000256" key="4">
    <source>
        <dbReference type="ARBA" id="ARBA00023163"/>
    </source>
</evidence>
<gene>
    <name evidence="7" type="ORF">AQUCO_06100013v1</name>
</gene>
<dbReference type="GO" id="GO:0005634">
    <property type="term" value="C:nucleus"/>
    <property type="evidence" value="ECO:0007669"/>
    <property type="project" value="UniProtKB-SubCell"/>
</dbReference>
<dbReference type="EMBL" id="KZ305078">
    <property type="protein sequence ID" value="PIA29218.1"/>
    <property type="molecule type" value="Genomic_DNA"/>
</dbReference>
<dbReference type="Pfam" id="PF03876">
    <property type="entry name" value="SHS2_Rpb7-N"/>
    <property type="match status" value="1"/>
</dbReference>
<dbReference type="InterPro" id="IPR036898">
    <property type="entry name" value="RNA_pol_Rpb7-like_N_sf"/>
</dbReference>
<organism evidence="7 8">
    <name type="scientific">Aquilegia coerulea</name>
    <name type="common">Rocky mountain columbine</name>
    <dbReference type="NCBI Taxonomy" id="218851"/>
    <lineage>
        <taxon>Eukaryota</taxon>
        <taxon>Viridiplantae</taxon>
        <taxon>Streptophyta</taxon>
        <taxon>Embryophyta</taxon>
        <taxon>Tracheophyta</taxon>
        <taxon>Spermatophyta</taxon>
        <taxon>Magnoliopsida</taxon>
        <taxon>Ranunculales</taxon>
        <taxon>Ranunculaceae</taxon>
        <taxon>Thalictroideae</taxon>
        <taxon>Aquilegia</taxon>
    </lineage>
</organism>
<protein>
    <recommendedName>
        <fullName evidence="5">DNA-directed RNA polymerase subunit</fullName>
    </recommendedName>
</protein>
<evidence type="ECO:0000256" key="2">
    <source>
        <dbReference type="ARBA" id="ARBA00009307"/>
    </source>
</evidence>